<keyword evidence="3" id="KW-1185">Reference proteome</keyword>
<name>A0A4C1SCP8_EUMVA</name>
<dbReference type="AlphaFoldDB" id="A0A4C1SCP8"/>
<comment type="caution">
    <text evidence="2">The sequence shown here is derived from an EMBL/GenBank/DDBJ whole genome shotgun (WGS) entry which is preliminary data.</text>
</comment>
<dbReference type="Proteomes" id="UP000299102">
    <property type="component" value="Unassembled WGS sequence"/>
</dbReference>
<evidence type="ECO:0000313" key="2">
    <source>
        <dbReference type="EMBL" id="GBO99958.1"/>
    </source>
</evidence>
<proteinExistence type="predicted"/>
<accession>A0A4C1SCP8</accession>
<dbReference type="EMBL" id="BGZK01000004">
    <property type="protein sequence ID" value="GBO99958.1"/>
    <property type="molecule type" value="Genomic_DNA"/>
</dbReference>
<evidence type="ECO:0000256" key="1">
    <source>
        <dbReference type="SAM" id="MobiDB-lite"/>
    </source>
</evidence>
<sequence length="96" mass="10609">MWKSIISAYPSEKEAPGKRYRSAVPSRERGARASGGAHKSRPIERAGIYIASDTPQVTAKTLIPVYRALSQIETLFSRMPARTDPPGSRVRIDLRA</sequence>
<evidence type="ECO:0000313" key="3">
    <source>
        <dbReference type="Proteomes" id="UP000299102"/>
    </source>
</evidence>
<organism evidence="2 3">
    <name type="scientific">Eumeta variegata</name>
    <name type="common">Bagworm moth</name>
    <name type="synonym">Eumeta japonica</name>
    <dbReference type="NCBI Taxonomy" id="151549"/>
    <lineage>
        <taxon>Eukaryota</taxon>
        <taxon>Metazoa</taxon>
        <taxon>Ecdysozoa</taxon>
        <taxon>Arthropoda</taxon>
        <taxon>Hexapoda</taxon>
        <taxon>Insecta</taxon>
        <taxon>Pterygota</taxon>
        <taxon>Neoptera</taxon>
        <taxon>Endopterygota</taxon>
        <taxon>Lepidoptera</taxon>
        <taxon>Glossata</taxon>
        <taxon>Ditrysia</taxon>
        <taxon>Tineoidea</taxon>
        <taxon>Psychidae</taxon>
        <taxon>Oiketicinae</taxon>
        <taxon>Eumeta</taxon>
    </lineage>
</organism>
<protein>
    <submittedName>
        <fullName evidence="2">Uncharacterized protein</fullName>
    </submittedName>
</protein>
<gene>
    <name evidence="2" type="ORF">EVAR_74311_1</name>
</gene>
<feature type="region of interest" description="Disordered" evidence="1">
    <location>
        <begin position="16"/>
        <end position="40"/>
    </location>
</feature>
<reference evidence="2 3" key="1">
    <citation type="journal article" date="2019" name="Commun. Biol.">
        <title>The bagworm genome reveals a unique fibroin gene that provides high tensile strength.</title>
        <authorList>
            <person name="Kono N."/>
            <person name="Nakamura H."/>
            <person name="Ohtoshi R."/>
            <person name="Tomita M."/>
            <person name="Numata K."/>
            <person name="Arakawa K."/>
        </authorList>
    </citation>
    <scope>NUCLEOTIDE SEQUENCE [LARGE SCALE GENOMIC DNA]</scope>
</reference>